<dbReference type="PANTHER" id="PTHR38442:SF1">
    <property type="entry name" value="INNER MEMBRANE PROTEIN"/>
    <property type="match status" value="1"/>
</dbReference>
<sequence length="411" mass="46591">MSNKSKNLAGISLAVMGAGFAATIPFQGSGAGEFLQGGFEAGLVGGLADWFAVTALFRHPFGLPIPHTALLPKNRNRMIRGLVNTIENDWLSKDSIQTKLSQINLTEKLLPILEKEVHSDSFKKTMKSLMIQMIESVDLEKLAPLIQKQLKGYLTSDEVLNLLKALIHQVLERKYDEKSLDYFLMKSEEWASRRDQREEFGRFAMRAIDNGQADGFLQFAIKSFRNIVNEEKLGKILQDIILNVIGGLRNPESEYRQSILDRVRKELLSIQENSALLEEIDRVISEWDHSEKLLTILKKTQLKTIAFIEEGTFMDDHLMPFADQLIGRISADKEKIDAIESKIQEQITLFIEKNHSKIGKLVEENLNKLDDETLIDMIENNVGKDLQWIRVNGAVCGFFIGIILTGLKMLF</sequence>
<organism evidence="1 2">
    <name type="scientific">Metabacillus idriensis</name>
    <dbReference type="NCBI Taxonomy" id="324768"/>
    <lineage>
        <taxon>Bacteria</taxon>
        <taxon>Bacillati</taxon>
        <taxon>Bacillota</taxon>
        <taxon>Bacilli</taxon>
        <taxon>Bacillales</taxon>
        <taxon>Bacillaceae</taxon>
        <taxon>Metabacillus</taxon>
    </lineage>
</organism>
<dbReference type="Proteomes" id="UP000441585">
    <property type="component" value="Unassembled WGS sequence"/>
</dbReference>
<dbReference type="GO" id="GO:0005886">
    <property type="term" value="C:plasma membrane"/>
    <property type="evidence" value="ECO:0007669"/>
    <property type="project" value="TreeGrafter"/>
</dbReference>
<name>A0A6I2M8M0_9BACI</name>
<dbReference type="EMBL" id="WKKF01000001">
    <property type="protein sequence ID" value="MRX52771.1"/>
    <property type="molecule type" value="Genomic_DNA"/>
</dbReference>
<proteinExistence type="predicted"/>
<protein>
    <submittedName>
        <fullName evidence="1">DUF445 family protein</fullName>
    </submittedName>
</protein>
<keyword evidence="2" id="KW-1185">Reference proteome</keyword>
<dbReference type="InterPro" id="IPR007383">
    <property type="entry name" value="DUF445"/>
</dbReference>
<evidence type="ECO:0000313" key="2">
    <source>
        <dbReference type="Proteomes" id="UP000441585"/>
    </source>
</evidence>
<dbReference type="RefSeq" id="WP_154317924.1">
    <property type="nucleotide sequence ID" value="NZ_CAJGAA010000001.1"/>
</dbReference>
<reference evidence="1 2" key="1">
    <citation type="submission" date="2019-11" db="EMBL/GenBank/DDBJ databases">
        <title>Bacillus idriensis genome.</title>
        <authorList>
            <person name="Konopka E.N."/>
            <person name="Newman J.D."/>
        </authorList>
    </citation>
    <scope>NUCLEOTIDE SEQUENCE [LARGE SCALE GENOMIC DNA]</scope>
    <source>
        <strain evidence="1 2">DSM 19097</strain>
    </source>
</reference>
<evidence type="ECO:0000313" key="1">
    <source>
        <dbReference type="EMBL" id="MRX52771.1"/>
    </source>
</evidence>
<dbReference type="PANTHER" id="PTHR38442">
    <property type="entry name" value="INNER MEMBRANE PROTEIN-RELATED"/>
    <property type="match status" value="1"/>
</dbReference>
<dbReference type="AlphaFoldDB" id="A0A6I2M8M0"/>
<dbReference type="Pfam" id="PF04286">
    <property type="entry name" value="DUF445"/>
    <property type="match status" value="1"/>
</dbReference>
<accession>A0A6I2M8M0</accession>
<gene>
    <name evidence="1" type="ORF">GJU41_02195</name>
</gene>
<comment type="caution">
    <text evidence="1">The sequence shown here is derived from an EMBL/GenBank/DDBJ whole genome shotgun (WGS) entry which is preliminary data.</text>
</comment>